<evidence type="ECO:0000256" key="8">
    <source>
        <dbReference type="ARBA" id="ARBA00022968"/>
    </source>
</evidence>
<accession>A0A1H6BB85</accession>
<evidence type="ECO:0000256" key="1">
    <source>
        <dbReference type="ARBA" id="ARBA00004533"/>
    </source>
</evidence>
<keyword evidence="4 13" id="KW-0349">Heme</keyword>
<evidence type="ECO:0000256" key="14">
    <source>
        <dbReference type="PIRSR" id="PIRSR604329-50"/>
    </source>
</evidence>
<evidence type="ECO:0000256" key="4">
    <source>
        <dbReference type="ARBA" id="ARBA00022617"/>
    </source>
</evidence>
<feature type="transmembrane region" description="Helical" evidence="15">
    <location>
        <begin position="9"/>
        <end position="30"/>
    </location>
</feature>
<dbReference type="GO" id="GO:0046872">
    <property type="term" value="F:metal ion binding"/>
    <property type="evidence" value="ECO:0007669"/>
    <property type="project" value="UniProtKB-KW"/>
</dbReference>
<dbReference type="RefSeq" id="WP_104003630.1">
    <property type="nucleotide sequence ID" value="NZ_FNVQ01000002.1"/>
</dbReference>
<dbReference type="NCBIfam" id="NF009638">
    <property type="entry name" value="PRK13165.1"/>
    <property type="match status" value="1"/>
</dbReference>
<keyword evidence="9 13" id="KW-1133">Transmembrane helix</keyword>
<dbReference type="Proteomes" id="UP000236745">
    <property type="component" value="Unassembled WGS sequence"/>
</dbReference>
<evidence type="ECO:0000256" key="5">
    <source>
        <dbReference type="ARBA" id="ARBA00022692"/>
    </source>
</evidence>
<keyword evidence="7 13" id="KW-0201">Cytochrome c-type biogenesis</keyword>
<keyword evidence="11 13" id="KW-0472">Membrane</keyword>
<keyword evidence="3" id="KW-0997">Cell inner membrane</keyword>
<dbReference type="InterPro" id="IPR036127">
    <property type="entry name" value="CcmE-like_sf"/>
</dbReference>
<dbReference type="Pfam" id="PF03100">
    <property type="entry name" value="CcmE"/>
    <property type="match status" value="1"/>
</dbReference>
<evidence type="ECO:0000256" key="12">
    <source>
        <dbReference type="ARBA" id="ARBA00056663"/>
    </source>
</evidence>
<keyword evidence="8 13" id="KW-0735">Signal-anchor</keyword>
<name>A0A1H6BB85_9GAMM</name>
<keyword evidence="6 13" id="KW-0479">Metal-binding</keyword>
<dbReference type="NCBIfam" id="NF009727">
    <property type="entry name" value="PRK13254.1-1"/>
    <property type="match status" value="1"/>
</dbReference>
<evidence type="ECO:0000256" key="11">
    <source>
        <dbReference type="ARBA" id="ARBA00023136"/>
    </source>
</evidence>
<evidence type="ECO:0000256" key="15">
    <source>
        <dbReference type="SAM" id="Phobius"/>
    </source>
</evidence>
<keyword evidence="17" id="KW-1185">Reference proteome</keyword>
<evidence type="ECO:0000256" key="10">
    <source>
        <dbReference type="ARBA" id="ARBA00023004"/>
    </source>
</evidence>
<keyword evidence="10 13" id="KW-0408">Iron</keyword>
<proteinExistence type="inferred from homology"/>
<dbReference type="FunFam" id="2.40.50.140:FF:000104">
    <property type="entry name" value="Cytochrome c-type biogenesis protein CcmE"/>
    <property type="match status" value="1"/>
</dbReference>
<reference evidence="16 17" key="1">
    <citation type="submission" date="2016-10" db="EMBL/GenBank/DDBJ databases">
        <authorList>
            <person name="de Groot N.N."/>
        </authorList>
    </citation>
    <scope>NUCLEOTIDE SEQUENCE [LARGE SCALE GENOMIC DNA]</scope>
    <source>
        <strain evidence="16 17">DSM 22012</strain>
    </source>
</reference>
<evidence type="ECO:0000256" key="6">
    <source>
        <dbReference type="ARBA" id="ARBA00022723"/>
    </source>
</evidence>
<dbReference type="InterPro" id="IPR012340">
    <property type="entry name" value="NA-bd_OB-fold"/>
</dbReference>
<dbReference type="EMBL" id="FNVQ01000002">
    <property type="protein sequence ID" value="SEG57900.1"/>
    <property type="molecule type" value="Genomic_DNA"/>
</dbReference>
<feature type="binding site" description="covalent" evidence="13 14">
    <location>
        <position position="124"/>
    </location>
    <ligand>
        <name>heme</name>
        <dbReference type="ChEBI" id="CHEBI:30413"/>
    </ligand>
</feature>
<evidence type="ECO:0000256" key="9">
    <source>
        <dbReference type="ARBA" id="ARBA00022989"/>
    </source>
</evidence>
<feature type="topological domain" description="Cytoplasmic" evidence="13">
    <location>
        <begin position="1"/>
        <end position="8"/>
    </location>
</feature>
<comment type="similarity">
    <text evidence="13">Belongs to the CcmE/CycJ family.</text>
</comment>
<dbReference type="AlphaFoldDB" id="A0A1H6BB85"/>
<dbReference type="GO" id="GO:0020037">
    <property type="term" value="F:heme binding"/>
    <property type="evidence" value="ECO:0007669"/>
    <property type="project" value="InterPro"/>
</dbReference>
<evidence type="ECO:0000256" key="7">
    <source>
        <dbReference type="ARBA" id="ARBA00022748"/>
    </source>
</evidence>
<dbReference type="OrthoDB" id="9793584at2"/>
<dbReference type="NCBIfam" id="NF009731">
    <property type="entry name" value="PRK13254.1-5"/>
    <property type="match status" value="1"/>
</dbReference>
<dbReference type="NCBIfam" id="NF009729">
    <property type="entry name" value="PRK13254.1-3"/>
    <property type="match status" value="1"/>
</dbReference>
<gene>
    <name evidence="13" type="primary">ccmE</name>
    <name evidence="13" type="synonym">cycJ</name>
    <name evidence="16" type="ORF">SAMN05444390_102517</name>
</gene>
<evidence type="ECO:0000256" key="13">
    <source>
        <dbReference type="HAMAP-Rule" id="MF_01959"/>
    </source>
</evidence>
<evidence type="ECO:0000256" key="2">
    <source>
        <dbReference type="ARBA" id="ARBA00022475"/>
    </source>
</evidence>
<sequence>MNPKRKKRLYIVLFIVFGVAVAVGLTLFALNQNINLFYSPTQIATGEAPTDTRIRAGGMVVDGSVKRAADSLDVMFEITDYEKTVSVHYSGILPDLFREGQGIVAQGELDSQGVFQAVEVLAKHDENYMPAEVAEALEKAGKMPMPSGQEFNK</sequence>
<dbReference type="Gene3D" id="2.40.50.140">
    <property type="entry name" value="Nucleic acid-binding proteins"/>
    <property type="match status" value="1"/>
</dbReference>
<keyword evidence="2 13" id="KW-1003">Cell membrane</keyword>
<dbReference type="PANTHER" id="PTHR34128:SF2">
    <property type="entry name" value="CYTOCHROME C-TYPE BIOGENESIS PROTEIN CCME HOMOLOG, MITOCHONDRIAL"/>
    <property type="match status" value="1"/>
</dbReference>
<feature type="binding site" description="axial binding residue" evidence="13 14">
    <location>
        <position position="128"/>
    </location>
    <ligand>
        <name>heme</name>
        <dbReference type="ChEBI" id="CHEBI:30413"/>
    </ligand>
    <ligandPart>
        <name>Fe</name>
        <dbReference type="ChEBI" id="CHEBI:18248"/>
    </ligandPart>
</feature>
<dbReference type="GO" id="GO:0017003">
    <property type="term" value="P:protein-heme linkage"/>
    <property type="evidence" value="ECO:0007669"/>
    <property type="project" value="UniProtKB-UniRule"/>
</dbReference>
<feature type="topological domain" description="Extracellular" evidence="13">
    <location>
        <begin position="30"/>
        <end position="153"/>
    </location>
</feature>
<comment type="subcellular location">
    <subcellularLocation>
        <location evidence="1">Cell inner membrane</location>
    </subcellularLocation>
    <subcellularLocation>
        <location evidence="13">Cell membrane</location>
        <topology evidence="13">Single-pass type II membrane protein</topology>
    </subcellularLocation>
</comment>
<evidence type="ECO:0000313" key="16">
    <source>
        <dbReference type="EMBL" id="SEG57900.1"/>
    </source>
</evidence>
<keyword evidence="5 13" id="KW-0812">Transmembrane</keyword>
<comment type="function">
    <text evidence="12 13">Heme chaperone required for the biogenesis of c-type cytochromes. Transiently binds heme delivered by CcmC and transfers the heme to apo-cytochromes in a process facilitated by CcmF and CcmH.</text>
</comment>
<dbReference type="HAMAP" id="MF_01959">
    <property type="entry name" value="CcmE"/>
    <property type="match status" value="1"/>
</dbReference>
<dbReference type="PANTHER" id="PTHR34128">
    <property type="entry name" value="CYTOCHROME C-TYPE BIOGENESIS PROTEIN CCME HOMOLOG, MITOCHONDRIAL"/>
    <property type="match status" value="1"/>
</dbReference>
<dbReference type="GO" id="GO:0017004">
    <property type="term" value="P:cytochrome complex assembly"/>
    <property type="evidence" value="ECO:0007669"/>
    <property type="project" value="UniProtKB-KW"/>
</dbReference>
<dbReference type="InterPro" id="IPR004329">
    <property type="entry name" value="CcmE"/>
</dbReference>
<evidence type="ECO:0000313" key="17">
    <source>
        <dbReference type="Proteomes" id="UP000236745"/>
    </source>
</evidence>
<protein>
    <recommendedName>
        <fullName evidence="13">Cytochrome c-type biogenesis protein CcmE</fullName>
    </recommendedName>
    <alternativeName>
        <fullName evidence="13">Cytochrome c maturation protein E</fullName>
    </alternativeName>
    <alternativeName>
        <fullName evidence="13">Heme chaperone CcmE</fullName>
    </alternativeName>
</protein>
<evidence type="ECO:0000256" key="3">
    <source>
        <dbReference type="ARBA" id="ARBA00022519"/>
    </source>
</evidence>
<organism evidence="16 17">
    <name type="scientific">Marinobacterium lutimaris</name>
    <dbReference type="NCBI Taxonomy" id="568106"/>
    <lineage>
        <taxon>Bacteria</taxon>
        <taxon>Pseudomonadati</taxon>
        <taxon>Pseudomonadota</taxon>
        <taxon>Gammaproteobacteria</taxon>
        <taxon>Oceanospirillales</taxon>
        <taxon>Oceanospirillaceae</taxon>
        <taxon>Marinobacterium</taxon>
    </lineage>
</organism>
<dbReference type="GO" id="GO:0005886">
    <property type="term" value="C:plasma membrane"/>
    <property type="evidence" value="ECO:0007669"/>
    <property type="project" value="UniProtKB-SubCell"/>
</dbReference>
<dbReference type="SUPFAM" id="SSF82093">
    <property type="entry name" value="Heme chaperone CcmE"/>
    <property type="match status" value="1"/>
</dbReference>